<organism evidence="2 3">
    <name type="scientific">Peribacillus loiseleuriae</name>
    <dbReference type="NCBI Taxonomy" id="1679170"/>
    <lineage>
        <taxon>Bacteria</taxon>
        <taxon>Bacillati</taxon>
        <taxon>Bacillota</taxon>
        <taxon>Bacilli</taxon>
        <taxon>Bacillales</taxon>
        <taxon>Bacillaceae</taxon>
        <taxon>Peribacillus</taxon>
    </lineage>
</organism>
<dbReference type="Pfam" id="PF01797">
    <property type="entry name" value="Y1_Tnp"/>
    <property type="match status" value="1"/>
</dbReference>
<dbReference type="InterPro" id="IPR002686">
    <property type="entry name" value="Transposase_17"/>
</dbReference>
<dbReference type="STRING" id="1679170.AC625_22365"/>
<sequence length="181" mass="21549">MPRKNRVWFPGAMYHITCRGNRRADIFYDDYDCLSYLHYLEETRMKYFFHLHAYCLMTNHLHLLLETKDDPTGIIMRKLNSRYAISFNKRHNLDGHVFQGRYHAVMIESPEHFTSTSRYIHLNPVKANIVQKPEQYKWSSYSAYAKGTPNRHITTSEILRYFQTPANYTNYVQGSDPISQN</sequence>
<dbReference type="PANTHER" id="PTHR34322">
    <property type="entry name" value="TRANSPOSASE, Y1_TNP DOMAIN-CONTAINING"/>
    <property type="match status" value="1"/>
</dbReference>
<proteinExistence type="predicted"/>
<evidence type="ECO:0000313" key="3">
    <source>
        <dbReference type="Proteomes" id="UP000037146"/>
    </source>
</evidence>
<dbReference type="NCBIfam" id="NF047646">
    <property type="entry name" value="REP_Tyr_transpos"/>
    <property type="match status" value="1"/>
</dbReference>
<dbReference type="GO" id="GO:0006313">
    <property type="term" value="P:DNA transposition"/>
    <property type="evidence" value="ECO:0007669"/>
    <property type="project" value="InterPro"/>
</dbReference>
<dbReference type="Gene3D" id="3.30.70.1290">
    <property type="entry name" value="Transposase IS200-like"/>
    <property type="match status" value="1"/>
</dbReference>
<keyword evidence="3" id="KW-1185">Reference proteome</keyword>
<dbReference type="AlphaFoldDB" id="A0A0K9H0T5"/>
<dbReference type="PANTHER" id="PTHR34322:SF2">
    <property type="entry name" value="TRANSPOSASE IS200-LIKE DOMAIN-CONTAINING PROTEIN"/>
    <property type="match status" value="1"/>
</dbReference>
<protein>
    <submittedName>
        <fullName evidence="2">Transposase</fullName>
    </submittedName>
</protein>
<dbReference type="SUPFAM" id="SSF143422">
    <property type="entry name" value="Transposase IS200-like"/>
    <property type="match status" value="1"/>
</dbReference>
<dbReference type="PATRIC" id="fig|1679170.3.peg.5047"/>
<dbReference type="Proteomes" id="UP000037146">
    <property type="component" value="Unassembled WGS sequence"/>
</dbReference>
<evidence type="ECO:0000259" key="1">
    <source>
        <dbReference type="SMART" id="SM01321"/>
    </source>
</evidence>
<name>A0A0K9H0T5_9BACI</name>
<comment type="caution">
    <text evidence="2">The sequence shown here is derived from an EMBL/GenBank/DDBJ whole genome shotgun (WGS) entry which is preliminary data.</text>
</comment>
<dbReference type="OrthoDB" id="9788881at2"/>
<feature type="domain" description="Transposase IS200-like" evidence="1">
    <location>
        <begin position="9"/>
        <end position="123"/>
    </location>
</feature>
<reference evidence="3" key="1">
    <citation type="submission" date="2015-07" db="EMBL/GenBank/DDBJ databases">
        <title>Genome sequencing project for genomic taxonomy and phylogenomics of Bacillus-like bacteria.</title>
        <authorList>
            <person name="Liu B."/>
            <person name="Wang J."/>
            <person name="Zhu Y."/>
            <person name="Liu G."/>
            <person name="Chen Q."/>
            <person name="Chen Z."/>
            <person name="Lan J."/>
            <person name="Che J."/>
            <person name="Ge C."/>
            <person name="Shi H."/>
            <person name="Pan Z."/>
            <person name="Liu X."/>
        </authorList>
    </citation>
    <scope>NUCLEOTIDE SEQUENCE [LARGE SCALE GENOMIC DNA]</scope>
    <source>
        <strain evidence="3">FJAT-27997</strain>
    </source>
</reference>
<dbReference type="GO" id="GO:0004803">
    <property type="term" value="F:transposase activity"/>
    <property type="evidence" value="ECO:0007669"/>
    <property type="project" value="InterPro"/>
</dbReference>
<evidence type="ECO:0000313" key="2">
    <source>
        <dbReference type="EMBL" id="KMY52476.1"/>
    </source>
</evidence>
<dbReference type="GO" id="GO:0003677">
    <property type="term" value="F:DNA binding"/>
    <property type="evidence" value="ECO:0007669"/>
    <property type="project" value="InterPro"/>
</dbReference>
<dbReference type="EMBL" id="LFZW01000001">
    <property type="protein sequence ID" value="KMY52476.1"/>
    <property type="molecule type" value="Genomic_DNA"/>
</dbReference>
<accession>A0A0K9H0T5</accession>
<dbReference type="InterPro" id="IPR036515">
    <property type="entry name" value="Transposase_17_sf"/>
</dbReference>
<gene>
    <name evidence="2" type="ORF">AC625_22365</name>
</gene>
<dbReference type="SMART" id="SM01321">
    <property type="entry name" value="Y1_Tnp"/>
    <property type="match status" value="1"/>
</dbReference>